<feature type="coiled-coil region" evidence="4">
    <location>
        <begin position="176"/>
        <end position="207"/>
    </location>
</feature>
<comment type="similarity">
    <text evidence="1">Belongs to the type-I restriction system S methylase family.</text>
</comment>
<comment type="caution">
    <text evidence="6">The sequence shown here is derived from an EMBL/GenBank/DDBJ whole genome shotgun (WGS) entry which is preliminary data.</text>
</comment>
<keyword evidence="7" id="KW-1185">Reference proteome</keyword>
<proteinExistence type="inferred from homology"/>
<keyword evidence="3" id="KW-0238">DNA-binding</keyword>
<name>A0ABN7S4P2_THEXY</name>
<dbReference type="EMBL" id="CAJRAY010000067">
    <property type="protein sequence ID" value="CAG5089476.1"/>
    <property type="molecule type" value="Genomic_DNA"/>
</dbReference>
<evidence type="ECO:0000259" key="5">
    <source>
        <dbReference type="Pfam" id="PF01420"/>
    </source>
</evidence>
<feature type="domain" description="Type I restriction modification DNA specificity" evidence="5">
    <location>
        <begin position="271"/>
        <end position="407"/>
    </location>
</feature>
<accession>A0ABN7S4P2</accession>
<reference evidence="6 7" key="1">
    <citation type="submission" date="2021-04" db="EMBL/GenBank/DDBJ databases">
        <authorList>
            <person name="Rakotoarivonina H."/>
        </authorList>
    </citation>
    <scope>NUCLEOTIDE SEQUENCE [LARGE SCALE GENOMIC DNA]</scope>
    <source>
        <strain evidence="6 7">XE</strain>
    </source>
</reference>
<evidence type="ECO:0000313" key="7">
    <source>
        <dbReference type="Proteomes" id="UP000681526"/>
    </source>
</evidence>
<dbReference type="Pfam" id="PF01420">
    <property type="entry name" value="Methylase_S"/>
    <property type="match status" value="2"/>
</dbReference>
<dbReference type="PANTHER" id="PTHR30408">
    <property type="entry name" value="TYPE-1 RESTRICTION ENZYME ECOKI SPECIFICITY PROTEIN"/>
    <property type="match status" value="1"/>
</dbReference>
<dbReference type="Gene3D" id="1.10.287.1120">
    <property type="entry name" value="Bipartite methylase S protein"/>
    <property type="match status" value="1"/>
</dbReference>
<dbReference type="Gene3D" id="3.90.220.20">
    <property type="entry name" value="DNA methylase specificity domains"/>
    <property type="match status" value="2"/>
</dbReference>
<organism evidence="6 7">
    <name type="scientific">Thermobacillus xylanilyticus</name>
    <dbReference type="NCBI Taxonomy" id="76633"/>
    <lineage>
        <taxon>Bacteria</taxon>
        <taxon>Bacillati</taxon>
        <taxon>Bacillota</taxon>
        <taxon>Bacilli</taxon>
        <taxon>Bacillales</taxon>
        <taxon>Paenibacillaceae</taxon>
        <taxon>Thermobacillus</taxon>
    </lineage>
</organism>
<dbReference type="RefSeq" id="WP_213484965.1">
    <property type="nucleotide sequence ID" value="NZ_CAJRAY010000067.1"/>
</dbReference>
<dbReference type="InterPro" id="IPR044946">
    <property type="entry name" value="Restrct_endonuc_typeI_TRD_sf"/>
</dbReference>
<dbReference type="SUPFAM" id="SSF116734">
    <property type="entry name" value="DNA methylase specificity domain"/>
    <property type="match status" value="2"/>
</dbReference>
<evidence type="ECO:0000256" key="4">
    <source>
        <dbReference type="SAM" id="Coils"/>
    </source>
</evidence>
<dbReference type="CDD" id="cd17253">
    <property type="entry name" value="RMtype1_S_Eco933I-TRD2-CR2_like"/>
    <property type="match status" value="1"/>
</dbReference>
<evidence type="ECO:0000256" key="1">
    <source>
        <dbReference type="ARBA" id="ARBA00010923"/>
    </source>
</evidence>
<keyword evidence="2" id="KW-0680">Restriction system</keyword>
<dbReference type="Proteomes" id="UP000681526">
    <property type="component" value="Unassembled WGS sequence"/>
</dbReference>
<keyword evidence="4" id="KW-0175">Coiled coil</keyword>
<evidence type="ECO:0000256" key="3">
    <source>
        <dbReference type="ARBA" id="ARBA00023125"/>
    </source>
</evidence>
<protein>
    <submittedName>
        <fullName evidence="6">Restriction modification system DNA specificity domain</fullName>
    </submittedName>
</protein>
<evidence type="ECO:0000256" key="2">
    <source>
        <dbReference type="ARBA" id="ARBA00022747"/>
    </source>
</evidence>
<feature type="domain" description="Type I restriction modification DNA specificity" evidence="5">
    <location>
        <begin position="116"/>
        <end position="191"/>
    </location>
</feature>
<sequence>MTHHQYAAKYKESEIEWIGSIPEHWSVVPLFSVLHERQVKNNDNQVTNVLSLSYGKIVPRDVESNYGLLPESFTTYQIVEPGNIILRLTDLQNDKRSLRVGLVKELGIITSAYLCLESVKAIDPDYAYYLLHSYDIIKVFYNLGGGVRQSIKFEDIKRLPIICPPLEEQRSIVSFLDQQTAKLDELVEKKQRLIDLLQEKRQALITQAVTKGLNPNVPMKDSGIEWLGEVPAHWEVCKLNFRYSIELGKMLDEKRIRGKSLVRYLRNQDVQWGYINTEDLPEMDIEISERDRYTIKNGDLLVCEGGDIGRAAIWRGNDNEIGYQKALHRVRPRVNERDTPEFFYFVLVAAKHRGVFNETDNKATIPHLTGEKFRQYRFAFPPIEEQREIVDYLAHIESQYRILKSKLERSTILLDQYRQALITAAVTGQIDVREKMTVSAETISAGKE</sequence>
<dbReference type="InterPro" id="IPR000055">
    <property type="entry name" value="Restrct_endonuc_typeI_TRD"/>
</dbReference>
<evidence type="ECO:0000313" key="6">
    <source>
        <dbReference type="EMBL" id="CAG5089476.1"/>
    </source>
</evidence>
<dbReference type="PANTHER" id="PTHR30408:SF12">
    <property type="entry name" value="TYPE I RESTRICTION ENZYME MJAVIII SPECIFICITY SUBUNIT"/>
    <property type="match status" value="1"/>
</dbReference>
<dbReference type="InterPro" id="IPR052021">
    <property type="entry name" value="Type-I_RS_S_subunit"/>
</dbReference>
<gene>
    <name evidence="6" type="primary">txxe 2321</name>
    <name evidence="6" type="ORF">TXXE_13050</name>
</gene>